<sequence length="237" mass="25925">MLQCDNDAPCDAGILEKPHLFIPPCDRRNAQNLSSRDTKSNVAKLSQNTKALSKTGKKGQKIAPCSGINHLQEVGIGCHQLKVRRSHGLLLVISVGLGEEGDDFERFKNPNESIGEGGLLGGVQRQTVIEPSAKLVMVRTMDSTVSASENWTSSDLPRVRSGFRKRATKDCKRKVATSPPPSERDRGRDDPGFGSRCDEVDSEGLRGGEERGIEFFRLIAANSCGWDFGVFVAEREK</sequence>
<feature type="compositionally biased region" description="Basic and acidic residues" evidence="1">
    <location>
        <begin position="182"/>
        <end position="205"/>
    </location>
</feature>
<evidence type="ECO:0000313" key="3">
    <source>
        <dbReference type="Proteomes" id="UP001327560"/>
    </source>
</evidence>
<feature type="region of interest" description="Disordered" evidence="1">
    <location>
        <begin position="169"/>
        <end position="205"/>
    </location>
</feature>
<accession>A0AAQ3QQW0</accession>
<protein>
    <submittedName>
        <fullName evidence="2">Uncharacterized protein</fullName>
    </submittedName>
</protein>
<dbReference type="AlphaFoldDB" id="A0AAQ3QQW0"/>
<proteinExistence type="predicted"/>
<name>A0AAQ3QQW0_9LILI</name>
<reference evidence="2 3" key="1">
    <citation type="submission" date="2023-10" db="EMBL/GenBank/DDBJ databases">
        <title>Chromosome-scale genome assembly provides insights into flower coloration mechanisms of Canna indica.</title>
        <authorList>
            <person name="Li C."/>
        </authorList>
    </citation>
    <scope>NUCLEOTIDE SEQUENCE [LARGE SCALE GENOMIC DNA]</scope>
    <source>
        <tissue evidence="2">Flower</tissue>
    </source>
</reference>
<gene>
    <name evidence="2" type="ORF">Cni_G25949</name>
</gene>
<evidence type="ECO:0000313" key="2">
    <source>
        <dbReference type="EMBL" id="WOL17160.1"/>
    </source>
</evidence>
<dbReference type="EMBL" id="CP136897">
    <property type="protein sequence ID" value="WOL17160.1"/>
    <property type="molecule type" value="Genomic_DNA"/>
</dbReference>
<evidence type="ECO:0000256" key="1">
    <source>
        <dbReference type="SAM" id="MobiDB-lite"/>
    </source>
</evidence>
<keyword evidence="3" id="KW-1185">Reference proteome</keyword>
<organism evidence="2 3">
    <name type="scientific">Canna indica</name>
    <name type="common">Indian-shot</name>
    <dbReference type="NCBI Taxonomy" id="4628"/>
    <lineage>
        <taxon>Eukaryota</taxon>
        <taxon>Viridiplantae</taxon>
        <taxon>Streptophyta</taxon>
        <taxon>Embryophyta</taxon>
        <taxon>Tracheophyta</taxon>
        <taxon>Spermatophyta</taxon>
        <taxon>Magnoliopsida</taxon>
        <taxon>Liliopsida</taxon>
        <taxon>Zingiberales</taxon>
        <taxon>Cannaceae</taxon>
        <taxon>Canna</taxon>
    </lineage>
</organism>
<dbReference type="Proteomes" id="UP001327560">
    <property type="component" value="Chromosome 8"/>
</dbReference>